<keyword evidence="2" id="KW-0547">Nucleotide-binding</keyword>
<dbReference type="GO" id="GO:0006974">
    <property type="term" value="P:DNA damage response"/>
    <property type="evidence" value="ECO:0007669"/>
    <property type="project" value="TreeGrafter"/>
</dbReference>
<dbReference type="InterPro" id="IPR027417">
    <property type="entry name" value="P-loop_NTPase"/>
</dbReference>
<dbReference type="EMBL" id="ML991773">
    <property type="protein sequence ID" value="KAF2239380.1"/>
    <property type="molecule type" value="Genomic_DNA"/>
</dbReference>
<dbReference type="InterPro" id="IPR001841">
    <property type="entry name" value="Znf_RING"/>
</dbReference>
<protein>
    <recommendedName>
        <fullName evidence="14">ATP-dependent DNA helicase</fullName>
    </recommendedName>
</protein>
<dbReference type="SMART" id="SM00184">
    <property type="entry name" value="RING"/>
    <property type="match status" value="1"/>
</dbReference>
<evidence type="ECO:0000259" key="10">
    <source>
        <dbReference type="PROSITE" id="PS51192"/>
    </source>
</evidence>
<dbReference type="Gene3D" id="3.30.40.10">
    <property type="entry name" value="Zinc/RING finger domain, C3HC4 (zinc finger)"/>
    <property type="match status" value="1"/>
</dbReference>
<feature type="domain" description="RING-type" evidence="9">
    <location>
        <begin position="1154"/>
        <end position="1192"/>
    </location>
</feature>
<evidence type="ECO:0000256" key="5">
    <source>
        <dbReference type="ARBA" id="ARBA00022833"/>
    </source>
</evidence>
<dbReference type="CDD" id="cd18070">
    <property type="entry name" value="DEXQc_SHPRH"/>
    <property type="match status" value="1"/>
</dbReference>
<feature type="compositionally biased region" description="Low complexity" evidence="8">
    <location>
        <begin position="1398"/>
        <end position="1416"/>
    </location>
</feature>
<dbReference type="OrthoDB" id="5330228at2759"/>
<evidence type="ECO:0000313" key="12">
    <source>
        <dbReference type="EMBL" id="KAF2239380.1"/>
    </source>
</evidence>
<dbReference type="InterPro" id="IPR001650">
    <property type="entry name" value="Helicase_C-like"/>
</dbReference>
<dbReference type="InterPro" id="IPR049730">
    <property type="entry name" value="SNF2/RAD54-like_C"/>
</dbReference>
<keyword evidence="1" id="KW-0479">Metal-binding</keyword>
<evidence type="ECO:0008006" key="14">
    <source>
        <dbReference type="Google" id="ProtNLM"/>
    </source>
</evidence>
<keyword evidence="4" id="KW-0378">Hydrolase</keyword>
<dbReference type="PROSITE" id="PS51192">
    <property type="entry name" value="HELICASE_ATP_BIND_1"/>
    <property type="match status" value="1"/>
</dbReference>
<dbReference type="Gene3D" id="3.40.50.300">
    <property type="entry name" value="P-loop containing nucleotide triphosphate hydrolases"/>
    <property type="match status" value="1"/>
</dbReference>
<dbReference type="InterPro" id="IPR014001">
    <property type="entry name" value="Helicase_ATP-bd"/>
</dbReference>
<keyword evidence="13" id="KW-1185">Reference proteome</keyword>
<feature type="domain" description="Helicase ATP-binding" evidence="10">
    <location>
        <begin position="330"/>
        <end position="535"/>
    </location>
</feature>
<evidence type="ECO:0000256" key="6">
    <source>
        <dbReference type="ARBA" id="ARBA00022840"/>
    </source>
</evidence>
<dbReference type="InterPro" id="IPR052583">
    <property type="entry name" value="ATP-helicase/E3_Ub-Ligase"/>
</dbReference>
<keyword evidence="3 7" id="KW-0863">Zinc-finger</keyword>
<dbReference type="Pfam" id="PF00271">
    <property type="entry name" value="Helicase_C"/>
    <property type="match status" value="1"/>
</dbReference>
<dbReference type="Pfam" id="PF13639">
    <property type="entry name" value="zf-RING_2"/>
    <property type="match status" value="1"/>
</dbReference>
<dbReference type="FunFam" id="3.40.50.10810:FF:000059">
    <property type="entry name" value="SNF2 family helicase/ATPase, putative"/>
    <property type="match status" value="1"/>
</dbReference>
<dbReference type="InterPro" id="IPR000330">
    <property type="entry name" value="SNF2_N"/>
</dbReference>
<dbReference type="Pfam" id="PF26021">
    <property type="entry name" value="Ferritin_C144_05"/>
    <property type="match status" value="1"/>
</dbReference>
<keyword evidence="5" id="KW-0862">Zinc</keyword>
<evidence type="ECO:0000256" key="8">
    <source>
        <dbReference type="SAM" id="MobiDB-lite"/>
    </source>
</evidence>
<dbReference type="GO" id="GO:0005634">
    <property type="term" value="C:nucleus"/>
    <property type="evidence" value="ECO:0007669"/>
    <property type="project" value="TreeGrafter"/>
</dbReference>
<feature type="region of interest" description="Disordered" evidence="8">
    <location>
        <begin position="727"/>
        <end position="769"/>
    </location>
</feature>
<dbReference type="InterPro" id="IPR059033">
    <property type="entry name" value="C144_05_dom"/>
</dbReference>
<feature type="region of interest" description="Disordered" evidence="8">
    <location>
        <begin position="1211"/>
        <end position="1230"/>
    </location>
</feature>
<dbReference type="SUPFAM" id="SSF57850">
    <property type="entry name" value="RING/U-box"/>
    <property type="match status" value="1"/>
</dbReference>
<dbReference type="Pfam" id="PF00176">
    <property type="entry name" value="SNF2-rel_dom"/>
    <property type="match status" value="1"/>
</dbReference>
<accession>A0A6A6HPH9</accession>
<dbReference type="Proteomes" id="UP000800092">
    <property type="component" value="Unassembled WGS sequence"/>
</dbReference>
<proteinExistence type="predicted"/>
<dbReference type="PANTHER" id="PTHR45865">
    <property type="entry name" value="E3 UBIQUITIN-PROTEIN LIGASE SHPRH FAMILY MEMBER"/>
    <property type="match status" value="1"/>
</dbReference>
<dbReference type="InterPro" id="IPR038718">
    <property type="entry name" value="SNF2-like_sf"/>
</dbReference>
<evidence type="ECO:0000256" key="4">
    <source>
        <dbReference type="ARBA" id="ARBA00022801"/>
    </source>
</evidence>
<keyword evidence="6" id="KW-0067">ATP-binding</keyword>
<name>A0A6A6HPH9_VIRVR</name>
<dbReference type="PANTHER" id="PTHR45865:SF1">
    <property type="entry name" value="E3 UBIQUITIN-PROTEIN LIGASE SHPRH"/>
    <property type="match status" value="1"/>
</dbReference>
<feature type="compositionally biased region" description="Basic and acidic residues" evidence="8">
    <location>
        <begin position="1"/>
        <end position="12"/>
    </location>
</feature>
<evidence type="ECO:0000256" key="2">
    <source>
        <dbReference type="ARBA" id="ARBA00022741"/>
    </source>
</evidence>
<evidence type="ECO:0000256" key="3">
    <source>
        <dbReference type="ARBA" id="ARBA00022771"/>
    </source>
</evidence>
<evidence type="ECO:0000259" key="9">
    <source>
        <dbReference type="PROSITE" id="PS50089"/>
    </source>
</evidence>
<dbReference type="PROSITE" id="PS00518">
    <property type="entry name" value="ZF_RING_1"/>
    <property type="match status" value="1"/>
</dbReference>
<feature type="region of interest" description="Disordered" evidence="8">
    <location>
        <begin position="1"/>
        <end position="25"/>
    </location>
</feature>
<evidence type="ECO:0000256" key="1">
    <source>
        <dbReference type="ARBA" id="ARBA00022723"/>
    </source>
</evidence>
<feature type="region of interest" description="Disordered" evidence="8">
    <location>
        <begin position="40"/>
        <end position="75"/>
    </location>
</feature>
<dbReference type="PROSITE" id="PS50089">
    <property type="entry name" value="ZF_RING_2"/>
    <property type="match status" value="1"/>
</dbReference>
<dbReference type="Gene3D" id="3.40.50.10810">
    <property type="entry name" value="Tandem AAA-ATPase domain"/>
    <property type="match status" value="1"/>
</dbReference>
<sequence>MPRAVKCKDRRLPRPRNLAQGLPSKLEDIRTVPGLLAVLAGRGASTRTPETPEPPKKRQRLNNDQPDRVTVKGPELSGSSKYVTLLNLTLPLLLLGSSDNLEPTATKPSSVSLQAIEALDGNLISLTIQLAEDADIAFRVIATSDESLPFISKLSDIVDLEKRGQRKSDPDAAWSQCVVLPPESKPSPLRFQASIFYRIGVPRADGSGPQALKDIALLTKYLKLTEPSQSANWSPHDFYQNLYVPRADTKAPQEIRDVATTSKLYPFQERAVVWMLQREGKKFDENAASPDKQQHLSGDPSFLEAQDAEGQTCYVSRVQGMVFKDSKDIPNPASQLKGGILAEEMGLGKTVELVALMILHRRKIPEPAKVYDAYSGTNVVPSSSTLVITPPAILQQWKNELSIHAPHLRVMHYEGLPSIKKSSDLMDDELVQEMLKHDVVVTTYNVLSQELHYADSIPDRSLRHEKRYERRRSPLVQISWWRVCLDEAQMVESGVSAAAIVARQIPRINAWAISGTPLRKDVQDLLGLLIFLRYEPYCHSKRLWTRLVKGQQDALRDVFQSIALRHTKERIREDLRLPPQKRVVITIPFSAIEEQNYAHLFQQMCDDVGVALDGSPLSGLWDPDSSMIIERMRSWLIRLRQTCLHPQVGGRNRRALGRGEGPLRTVGEVLEIMIEQNETSVKGEERSYILAKVMRAHIIGNNRMNERRSVEALSIYQETLVQATSMAEDSRQQLAQEKKQRAELSDQPILDSTSASDNDESDTEGKKSEMSSRLTFYRQILRSALGVQHVCAFFSATAFYQIKSNEELTKPDSEEFHALEKQETELYDQAKKIRKELLRDAHSKSEKLMRILHRNKKQSSFTRIPQIPTIEEVGGIENRKVLQKVDKLVEVLNDQTSQLLKWRSTIVDILLQPLVDEEEGPDTTGEEYEDSTKLQDELYVYIDSLRAIVADRFCTLSGQTNLLIDHEMKQLVRQANNQLELPPDAPAELHTAHAPELLLRNMQIRSVLKPSEKMGSLRGTLHEIRSMVTALEWQEGQGSSRATAELGIVRGQLARLQDVLSVQLKAITGLEAELNLFRSTMNQRLEFYRQLQHESDMVKPYKEELDDNLDHQALATTTEREQELFGKVANLKTKRRFLIHLRTEQDQQEEQRICVICQCTFEQGVLTVCGHQYCKDCIKLWWNTHRTCPTCKRHLSLRDFHQITYKPQEIKAKEESSANTPQQNSPSQGATALYSEISASTMDEIKSIDLEGSFGTKIDTLARHILWIREHDPGSKSIVFSQYRDFLTVLGRAFAQFKIGHASISSRGGIEHFRSDPSTEVFLLDANTDSSGLNLVNATHVFLCEPLINAAIELQAIARVHRIGQQRPTTVYMYLINDTVEETIYDISVRRRLAHISSSGSSSKTASKSRATTPSRGLQESAIDAANSMEMERAPISKMLVQGKGSGEMVDKDDLWSCLFGKPRRRQEVSEQLEGEVVRHLRAEAAERRADGEEPAAALI</sequence>
<dbReference type="GO" id="GO:0008270">
    <property type="term" value="F:zinc ion binding"/>
    <property type="evidence" value="ECO:0007669"/>
    <property type="project" value="UniProtKB-KW"/>
</dbReference>
<dbReference type="SMART" id="SM00487">
    <property type="entry name" value="DEXDc"/>
    <property type="match status" value="1"/>
</dbReference>
<feature type="region of interest" description="Disordered" evidence="8">
    <location>
        <begin position="1398"/>
        <end position="1421"/>
    </location>
</feature>
<dbReference type="GO" id="GO:0016787">
    <property type="term" value="F:hydrolase activity"/>
    <property type="evidence" value="ECO:0007669"/>
    <property type="project" value="UniProtKB-KW"/>
</dbReference>
<reference evidence="12" key="1">
    <citation type="journal article" date="2020" name="Stud. Mycol.">
        <title>101 Dothideomycetes genomes: a test case for predicting lifestyles and emergence of pathogens.</title>
        <authorList>
            <person name="Haridas S."/>
            <person name="Albert R."/>
            <person name="Binder M."/>
            <person name="Bloem J."/>
            <person name="Labutti K."/>
            <person name="Salamov A."/>
            <person name="Andreopoulos B."/>
            <person name="Baker S."/>
            <person name="Barry K."/>
            <person name="Bills G."/>
            <person name="Bluhm B."/>
            <person name="Cannon C."/>
            <person name="Castanera R."/>
            <person name="Culley D."/>
            <person name="Daum C."/>
            <person name="Ezra D."/>
            <person name="Gonzalez J."/>
            <person name="Henrissat B."/>
            <person name="Kuo A."/>
            <person name="Liang C."/>
            <person name="Lipzen A."/>
            <person name="Lutzoni F."/>
            <person name="Magnuson J."/>
            <person name="Mondo S."/>
            <person name="Nolan M."/>
            <person name="Ohm R."/>
            <person name="Pangilinan J."/>
            <person name="Park H.-J."/>
            <person name="Ramirez L."/>
            <person name="Alfaro M."/>
            <person name="Sun H."/>
            <person name="Tritt A."/>
            <person name="Yoshinaga Y."/>
            <person name="Zwiers L.-H."/>
            <person name="Turgeon B."/>
            <person name="Goodwin S."/>
            <person name="Spatafora J."/>
            <person name="Crous P."/>
            <person name="Grigoriev I."/>
        </authorList>
    </citation>
    <scope>NUCLEOTIDE SEQUENCE</scope>
    <source>
        <strain evidence="12">Tuck. ex Michener</strain>
    </source>
</reference>
<dbReference type="SUPFAM" id="SSF52540">
    <property type="entry name" value="P-loop containing nucleoside triphosphate hydrolases"/>
    <property type="match status" value="2"/>
</dbReference>
<dbReference type="InterPro" id="IPR013083">
    <property type="entry name" value="Znf_RING/FYVE/PHD"/>
</dbReference>
<dbReference type="CDD" id="cd18793">
    <property type="entry name" value="SF2_C_SNF"/>
    <property type="match status" value="1"/>
</dbReference>
<feature type="domain" description="Helicase C-terminal" evidence="11">
    <location>
        <begin position="1260"/>
        <end position="1411"/>
    </location>
</feature>
<feature type="compositionally biased region" description="Basic and acidic residues" evidence="8">
    <location>
        <begin position="728"/>
        <end position="744"/>
    </location>
</feature>
<dbReference type="PROSITE" id="PS51194">
    <property type="entry name" value="HELICASE_CTER"/>
    <property type="match status" value="1"/>
</dbReference>
<evidence type="ECO:0000256" key="7">
    <source>
        <dbReference type="PROSITE-ProRule" id="PRU00175"/>
    </source>
</evidence>
<dbReference type="GO" id="GO:0061630">
    <property type="term" value="F:ubiquitin protein ligase activity"/>
    <property type="evidence" value="ECO:0007669"/>
    <property type="project" value="TreeGrafter"/>
</dbReference>
<organism evidence="12 13">
    <name type="scientific">Viridothelium virens</name>
    <name type="common">Speckled blister lichen</name>
    <name type="synonym">Trypethelium virens</name>
    <dbReference type="NCBI Taxonomy" id="1048519"/>
    <lineage>
        <taxon>Eukaryota</taxon>
        <taxon>Fungi</taxon>
        <taxon>Dikarya</taxon>
        <taxon>Ascomycota</taxon>
        <taxon>Pezizomycotina</taxon>
        <taxon>Dothideomycetes</taxon>
        <taxon>Dothideomycetes incertae sedis</taxon>
        <taxon>Trypetheliales</taxon>
        <taxon>Trypetheliaceae</taxon>
        <taxon>Viridothelium</taxon>
    </lineage>
</organism>
<dbReference type="GO" id="GO:0000209">
    <property type="term" value="P:protein polyubiquitination"/>
    <property type="evidence" value="ECO:0007669"/>
    <property type="project" value="TreeGrafter"/>
</dbReference>
<evidence type="ECO:0000259" key="11">
    <source>
        <dbReference type="PROSITE" id="PS51194"/>
    </source>
</evidence>
<dbReference type="InterPro" id="IPR017907">
    <property type="entry name" value="Znf_RING_CS"/>
</dbReference>
<dbReference type="GO" id="GO:0005524">
    <property type="term" value="F:ATP binding"/>
    <property type="evidence" value="ECO:0007669"/>
    <property type="project" value="InterPro"/>
</dbReference>
<evidence type="ECO:0000313" key="13">
    <source>
        <dbReference type="Proteomes" id="UP000800092"/>
    </source>
</evidence>
<gene>
    <name evidence="12" type="ORF">EV356DRAFT_515576</name>
</gene>
<feature type="compositionally biased region" description="Polar residues" evidence="8">
    <location>
        <begin position="1217"/>
        <end position="1230"/>
    </location>
</feature>